<dbReference type="Gene3D" id="2.120.10.30">
    <property type="entry name" value="TolB, C-terminal domain"/>
    <property type="match status" value="1"/>
</dbReference>
<dbReference type="Proteomes" id="UP001595625">
    <property type="component" value="Unassembled WGS sequence"/>
</dbReference>
<proteinExistence type="predicted"/>
<dbReference type="InterPro" id="IPR001375">
    <property type="entry name" value="Peptidase_S9_cat"/>
</dbReference>
<dbReference type="InterPro" id="IPR011042">
    <property type="entry name" value="6-blade_b-propeller_TolB-like"/>
</dbReference>
<name>A0ABV7KKT9_PLAOK</name>
<comment type="caution">
    <text evidence="2">The sequence shown here is derived from an EMBL/GenBank/DDBJ whole genome shotgun (WGS) entry which is preliminary data.</text>
</comment>
<dbReference type="Pfam" id="PF00326">
    <property type="entry name" value="Peptidase_S9"/>
    <property type="match status" value="1"/>
</dbReference>
<dbReference type="SUPFAM" id="SSF82171">
    <property type="entry name" value="DPP6 N-terminal domain-like"/>
    <property type="match status" value="1"/>
</dbReference>
<dbReference type="Gene3D" id="3.40.50.1820">
    <property type="entry name" value="alpha/beta hydrolase"/>
    <property type="match status" value="1"/>
</dbReference>
<dbReference type="InterPro" id="IPR029058">
    <property type="entry name" value="AB_hydrolase_fold"/>
</dbReference>
<accession>A0ABV7KKT9</accession>
<dbReference type="RefSeq" id="WP_117313319.1">
    <property type="nucleotide sequence ID" value="NZ_JBHRUJ010000004.1"/>
</dbReference>
<reference evidence="3" key="1">
    <citation type="journal article" date="2019" name="Int. J. Syst. Evol. Microbiol.">
        <title>The Global Catalogue of Microorganisms (GCM) 10K type strain sequencing project: providing services to taxonomists for standard genome sequencing and annotation.</title>
        <authorList>
            <consortium name="The Broad Institute Genomics Platform"/>
            <consortium name="The Broad Institute Genome Sequencing Center for Infectious Disease"/>
            <person name="Wu L."/>
            <person name="Ma J."/>
        </authorList>
    </citation>
    <scope>NUCLEOTIDE SEQUENCE [LARGE SCALE GENOMIC DNA]</scope>
    <source>
        <strain evidence="3">CCM 320</strain>
    </source>
</reference>
<protein>
    <submittedName>
        <fullName evidence="2">S9 family peptidase</fullName>
    </submittedName>
</protein>
<evidence type="ECO:0000313" key="2">
    <source>
        <dbReference type="EMBL" id="MFC3210036.1"/>
    </source>
</evidence>
<dbReference type="InterPro" id="IPR050585">
    <property type="entry name" value="Xaa-Pro_dipeptidyl-ppase/CocE"/>
</dbReference>
<dbReference type="PANTHER" id="PTHR43056">
    <property type="entry name" value="PEPTIDASE S9 PROLYL OLIGOPEPTIDASE"/>
    <property type="match status" value="1"/>
</dbReference>
<feature type="domain" description="Peptidase S9 prolyl oligopeptidase catalytic" evidence="1">
    <location>
        <begin position="423"/>
        <end position="626"/>
    </location>
</feature>
<evidence type="ECO:0000259" key="1">
    <source>
        <dbReference type="Pfam" id="PF00326"/>
    </source>
</evidence>
<evidence type="ECO:0000313" key="3">
    <source>
        <dbReference type="Proteomes" id="UP001595625"/>
    </source>
</evidence>
<organism evidence="2 3">
    <name type="scientific">Planomicrobium okeanokoites</name>
    <name type="common">Planococcus okeanokoites</name>
    <name type="synonym">Flavobacterium okeanokoites</name>
    <dbReference type="NCBI Taxonomy" id="244"/>
    <lineage>
        <taxon>Bacteria</taxon>
        <taxon>Bacillati</taxon>
        <taxon>Bacillota</taxon>
        <taxon>Bacilli</taxon>
        <taxon>Bacillales</taxon>
        <taxon>Caryophanaceae</taxon>
        <taxon>Planomicrobium</taxon>
    </lineage>
</organism>
<dbReference type="PANTHER" id="PTHR43056:SF5">
    <property type="entry name" value="PEPTIDASE S9 PROLYL OLIGOPEPTIDASE CATALYTIC DOMAIN-CONTAINING PROTEIN"/>
    <property type="match status" value="1"/>
</dbReference>
<dbReference type="EMBL" id="JBHRUJ010000004">
    <property type="protein sequence ID" value="MFC3210036.1"/>
    <property type="molecule type" value="Genomic_DNA"/>
</dbReference>
<keyword evidence="3" id="KW-1185">Reference proteome</keyword>
<sequence>MERKIMPYGSWKSPITSELIIKDTVALEGIAYEGNDLYWLERLPSEGGRSRVMKKTLDNAPAEQTPAPFNVRTRVHEYGGAPFAVFGERLYFSNFEDNLLYLKTGENQPKQITSDSNHRYADAGIDRLNQRLYWIREDHTNSSLTPETTIVVMNADGSDQKIAVSGNDFYSNPRVSPDAKHLAYLTWSHPHMPWDESELWVADINEDGTLSNNRKLTGGSGVSIVQPLWSPGGTLYFLSDHSNWWNLMRCYGSRKEEVCPVKAEFGSHSSVLGKSDYCFIDENTIIASYSQHGMRQLASVDVWNGRLNPITNRFTSFSSLQSNGDKVAFIAASPTEFPRITVMETDLLKLEDIKIASEFLIDTDYLSLPEAIEFPTANNKTAHALYYAPSNPDYTAPKGEKPPLLVHAHGGPVGATSSALNLVKQYWTSRGFALVDVNYGGSTGYGREYRERLRGRWGIVDVEDCANAVQYLIDRGDVDHGRVAIAGGSAGGYTTLASLVFTDIYRAGASHFGLSELESFVLETHKFESHYLHGLIAPYPEEKHVFHERSPIHFTDRLSCPVIFFQGLDDKVVPPNQAVPMVEALRKKGLPVAYLEFEGEGHGFRKAENIKRSIDGEFYFYSRIFGFEPADKIEPVEIDNLHSEEI</sequence>
<dbReference type="SUPFAM" id="SSF53474">
    <property type="entry name" value="alpha/beta-Hydrolases"/>
    <property type="match status" value="1"/>
</dbReference>
<gene>
    <name evidence="2" type="ORF">ACFOEJ_02985</name>
</gene>